<dbReference type="RefSeq" id="WP_369948723.1">
    <property type="nucleotide sequence ID" value="NZ_JBCLSH010000039.1"/>
</dbReference>
<feature type="transmembrane region" description="Helical" evidence="1">
    <location>
        <begin position="135"/>
        <end position="155"/>
    </location>
</feature>
<gene>
    <name evidence="2" type="ORF">AALA52_08670</name>
</gene>
<keyword evidence="1" id="KW-0812">Transmembrane</keyword>
<dbReference type="InterPro" id="IPR011737">
    <property type="entry name" value="CHP02206_TP0381"/>
</dbReference>
<feature type="transmembrane region" description="Helical" evidence="1">
    <location>
        <begin position="55"/>
        <end position="74"/>
    </location>
</feature>
<evidence type="ECO:0000313" key="3">
    <source>
        <dbReference type="Proteomes" id="UP001565283"/>
    </source>
</evidence>
<feature type="transmembrane region" description="Helical" evidence="1">
    <location>
        <begin position="25"/>
        <end position="43"/>
    </location>
</feature>
<keyword evidence="3" id="KW-1185">Reference proteome</keyword>
<keyword evidence="1" id="KW-0472">Membrane</keyword>
<accession>A0ABV4D451</accession>
<sequence>MMNTFLISNEKAVGPGFGLFSADHLFALSLLALLSFTLTRTYIRANDNKRKKLRLGIASFILLTEIIRDVILVMTNQFEYASLPFQLCGLGIFIIAYDSVRSTKTSRELLYSLTLPGAAFALLTPNWVTNNFVNIFVWQSFLIHCLLITYVLMRLMTKEIVPCWRNLWRSTLFLMIVVPICAFLNQIWDQNFFFLRIPVPGSPLEPLYNIFGSYYIVGLIMTVLIFWTIIYLPWSWKNFSKIHAN</sequence>
<reference evidence="2 3" key="1">
    <citation type="submission" date="2024-03" db="EMBL/GenBank/DDBJ databases">
        <title>Mouse gut bacterial collection (mGBC) of GemPharmatech.</title>
        <authorList>
            <person name="He Y."/>
            <person name="Dong L."/>
            <person name="Wu D."/>
            <person name="Gao X."/>
            <person name="Lin Z."/>
        </authorList>
    </citation>
    <scope>NUCLEOTIDE SEQUENCE [LARGE SCALE GENOMIC DNA]</scope>
    <source>
        <strain evidence="2 3">61-15</strain>
    </source>
</reference>
<protein>
    <submittedName>
        <fullName evidence="2">TIGR02206 family membrane protein</fullName>
    </submittedName>
</protein>
<keyword evidence="1" id="KW-1133">Transmembrane helix</keyword>
<dbReference type="Proteomes" id="UP001565283">
    <property type="component" value="Unassembled WGS sequence"/>
</dbReference>
<comment type="caution">
    <text evidence="2">The sequence shown here is derived from an EMBL/GenBank/DDBJ whole genome shotgun (WGS) entry which is preliminary data.</text>
</comment>
<feature type="transmembrane region" description="Helical" evidence="1">
    <location>
        <begin position="167"/>
        <end position="188"/>
    </location>
</feature>
<feature type="transmembrane region" description="Helical" evidence="1">
    <location>
        <begin position="80"/>
        <end position="97"/>
    </location>
</feature>
<feature type="transmembrane region" description="Helical" evidence="1">
    <location>
        <begin position="208"/>
        <end position="232"/>
    </location>
</feature>
<proteinExistence type="predicted"/>
<evidence type="ECO:0000256" key="1">
    <source>
        <dbReference type="SAM" id="Phobius"/>
    </source>
</evidence>
<organism evidence="2 3">
    <name type="scientific">Lactococcus ileimucosae</name>
    <dbReference type="NCBI Taxonomy" id="2941329"/>
    <lineage>
        <taxon>Bacteria</taxon>
        <taxon>Bacillati</taxon>
        <taxon>Bacillota</taxon>
        <taxon>Bacilli</taxon>
        <taxon>Lactobacillales</taxon>
        <taxon>Streptococcaceae</taxon>
        <taxon>Lactococcus</taxon>
    </lineage>
</organism>
<dbReference type="EMBL" id="JBCLSH010000039">
    <property type="protein sequence ID" value="MEY8444302.1"/>
    <property type="molecule type" value="Genomic_DNA"/>
</dbReference>
<dbReference type="Pfam" id="PF14808">
    <property type="entry name" value="TMEM164"/>
    <property type="match status" value="1"/>
</dbReference>
<name>A0ABV4D451_9LACT</name>
<feature type="transmembrane region" description="Helical" evidence="1">
    <location>
        <begin position="109"/>
        <end position="129"/>
    </location>
</feature>
<dbReference type="NCBIfam" id="TIGR02206">
    <property type="entry name" value="intg_mem_TP0381"/>
    <property type="match status" value="1"/>
</dbReference>
<evidence type="ECO:0000313" key="2">
    <source>
        <dbReference type="EMBL" id="MEY8444302.1"/>
    </source>
</evidence>